<keyword evidence="4" id="KW-1185">Reference proteome</keyword>
<dbReference type="EMBL" id="QYUK01000011">
    <property type="protein sequence ID" value="RJF89436.1"/>
    <property type="molecule type" value="Genomic_DNA"/>
</dbReference>
<dbReference type="InterPro" id="IPR011008">
    <property type="entry name" value="Dimeric_a/b-barrel"/>
</dbReference>
<evidence type="ECO:0000313" key="3">
    <source>
        <dbReference type="EMBL" id="RJF89436.1"/>
    </source>
</evidence>
<protein>
    <submittedName>
        <fullName evidence="3">YciI family protein</fullName>
    </submittedName>
</protein>
<comment type="caution">
    <text evidence="3">The sequence shown here is derived from an EMBL/GenBank/DDBJ whole genome shotgun (WGS) entry which is preliminary data.</text>
</comment>
<dbReference type="Pfam" id="PF03795">
    <property type="entry name" value="YCII"/>
    <property type="match status" value="1"/>
</dbReference>
<dbReference type="PANTHER" id="PTHR33606:SF3">
    <property type="entry name" value="PROTEIN YCII"/>
    <property type="match status" value="1"/>
</dbReference>
<dbReference type="PANTHER" id="PTHR33606">
    <property type="entry name" value="PROTEIN YCII"/>
    <property type="match status" value="1"/>
</dbReference>
<proteinExistence type="inferred from homology"/>
<dbReference type="RefSeq" id="WP_119781295.1">
    <property type="nucleotide sequence ID" value="NZ_QYUK01000011.1"/>
</dbReference>
<gene>
    <name evidence="3" type="ORF">D3874_22715</name>
</gene>
<dbReference type="Gene3D" id="3.30.70.1060">
    <property type="entry name" value="Dimeric alpha+beta barrel"/>
    <property type="match status" value="1"/>
</dbReference>
<evidence type="ECO:0000259" key="2">
    <source>
        <dbReference type="Pfam" id="PF03795"/>
    </source>
</evidence>
<sequence>MLFAVICTDKPDGMPIRLANRPAHLDWLKAAGARIKLAGPFLTQDGQAMTGSLLVIEADSEPAVRELAAQDPYAVAGLFTRVEFKPWRWVIGAPSEG</sequence>
<dbReference type="InterPro" id="IPR051807">
    <property type="entry name" value="Sec-metab_biosynth-assoc"/>
</dbReference>
<evidence type="ECO:0000313" key="4">
    <source>
        <dbReference type="Proteomes" id="UP000284605"/>
    </source>
</evidence>
<feature type="domain" description="YCII-related" evidence="2">
    <location>
        <begin position="1"/>
        <end position="88"/>
    </location>
</feature>
<dbReference type="SUPFAM" id="SSF54909">
    <property type="entry name" value="Dimeric alpha+beta barrel"/>
    <property type="match status" value="1"/>
</dbReference>
<accession>A0A418WHC1</accession>
<organism evidence="3 4">
    <name type="scientific">Oleomonas cavernae</name>
    <dbReference type="NCBI Taxonomy" id="2320859"/>
    <lineage>
        <taxon>Bacteria</taxon>
        <taxon>Pseudomonadati</taxon>
        <taxon>Pseudomonadota</taxon>
        <taxon>Alphaproteobacteria</taxon>
        <taxon>Acetobacterales</taxon>
        <taxon>Acetobacteraceae</taxon>
        <taxon>Oleomonas</taxon>
    </lineage>
</organism>
<dbReference type="OrthoDB" id="2293521at2"/>
<dbReference type="InterPro" id="IPR005545">
    <property type="entry name" value="YCII"/>
</dbReference>
<evidence type="ECO:0000256" key="1">
    <source>
        <dbReference type="ARBA" id="ARBA00007689"/>
    </source>
</evidence>
<reference evidence="3 4" key="1">
    <citation type="submission" date="2018-09" db="EMBL/GenBank/DDBJ databases">
        <authorList>
            <person name="Zhu H."/>
        </authorList>
    </citation>
    <scope>NUCLEOTIDE SEQUENCE [LARGE SCALE GENOMIC DNA]</scope>
    <source>
        <strain evidence="3 4">K1W22B-8</strain>
    </source>
</reference>
<dbReference type="AlphaFoldDB" id="A0A418WHC1"/>
<name>A0A418WHC1_9PROT</name>
<comment type="similarity">
    <text evidence="1">Belongs to the YciI family.</text>
</comment>
<dbReference type="Proteomes" id="UP000284605">
    <property type="component" value="Unassembled WGS sequence"/>
</dbReference>